<dbReference type="PANTHER" id="PTHR43000">
    <property type="entry name" value="DTDP-D-GLUCOSE 4,6-DEHYDRATASE-RELATED"/>
    <property type="match status" value="1"/>
</dbReference>
<proteinExistence type="inferred from homology"/>
<dbReference type="InterPro" id="IPR036291">
    <property type="entry name" value="NAD(P)-bd_dom_sf"/>
</dbReference>
<comment type="similarity">
    <text evidence="1">Belongs to the NAD(P)-dependent epimerase/dehydratase family.</text>
</comment>
<dbReference type="Proteomes" id="UP000177913">
    <property type="component" value="Unassembled WGS sequence"/>
</dbReference>
<name>A0A1F7GZB7_9BACT</name>
<dbReference type="EMBL" id="MFZO01000037">
    <property type="protein sequence ID" value="OGK24238.1"/>
    <property type="molecule type" value="Genomic_DNA"/>
</dbReference>
<sequence>MMKKRLFITGAHGFIGKNLVEQLQDKYKIFAPTHLQLELLNEIDVHNYIKKNRIDVIIHCANVGGARDTLNVRNPLFINLKIFFNILRNAQLVEKIINFGSGAEYGKTRDLVNVKENELDKVVPKDDYGFYKYVCSKFIEKTENILSLRLFGVYGRYENYKIRLISNSILKNLYEIPITIKQNVFFSYLYIDDLVKIVDFFIQHKTRYKIYNVTPNQKIDLITIAKIINKLNLKKSTIAIENEGLNFEYSGSNKRLKKELKINFTSYDKGIGKLIEYYRRNLAGFNRREIVRDKYIRYCLTKK</sequence>
<evidence type="ECO:0000256" key="1">
    <source>
        <dbReference type="ARBA" id="ARBA00007637"/>
    </source>
</evidence>
<evidence type="ECO:0000313" key="4">
    <source>
        <dbReference type="Proteomes" id="UP000177913"/>
    </source>
</evidence>
<accession>A0A1F7GZB7</accession>
<dbReference type="SUPFAM" id="SSF51735">
    <property type="entry name" value="NAD(P)-binding Rossmann-fold domains"/>
    <property type="match status" value="1"/>
</dbReference>
<organism evidence="3 4">
    <name type="scientific">Candidatus Roizmanbacteria bacterium RIFCSPHIGHO2_02_FULL_38_11</name>
    <dbReference type="NCBI Taxonomy" id="1802039"/>
    <lineage>
        <taxon>Bacteria</taxon>
        <taxon>Candidatus Roizmaniibacteriota</taxon>
    </lineage>
</organism>
<comment type="caution">
    <text evidence="3">The sequence shown here is derived from an EMBL/GenBank/DDBJ whole genome shotgun (WGS) entry which is preliminary data.</text>
</comment>
<dbReference type="CDD" id="cd08946">
    <property type="entry name" value="SDR_e"/>
    <property type="match status" value="1"/>
</dbReference>
<evidence type="ECO:0000313" key="3">
    <source>
        <dbReference type="EMBL" id="OGK24238.1"/>
    </source>
</evidence>
<reference evidence="3 4" key="1">
    <citation type="journal article" date="2016" name="Nat. Commun.">
        <title>Thousands of microbial genomes shed light on interconnected biogeochemical processes in an aquifer system.</title>
        <authorList>
            <person name="Anantharaman K."/>
            <person name="Brown C.T."/>
            <person name="Hug L.A."/>
            <person name="Sharon I."/>
            <person name="Castelle C.J."/>
            <person name="Probst A.J."/>
            <person name="Thomas B.C."/>
            <person name="Singh A."/>
            <person name="Wilkins M.J."/>
            <person name="Karaoz U."/>
            <person name="Brodie E.L."/>
            <person name="Williams K.H."/>
            <person name="Hubbard S.S."/>
            <person name="Banfield J.F."/>
        </authorList>
    </citation>
    <scope>NUCLEOTIDE SEQUENCE [LARGE SCALE GENOMIC DNA]</scope>
</reference>
<dbReference type="AlphaFoldDB" id="A0A1F7GZB7"/>
<protein>
    <recommendedName>
        <fullName evidence="2">NAD-dependent epimerase/dehydratase domain-containing protein</fullName>
    </recommendedName>
</protein>
<dbReference type="Pfam" id="PF01370">
    <property type="entry name" value="Epimerase"/>
    <property type="match status" value="1"/>
</dbReference>
<evidence type="ECO:0000259" key="2">
    <source>
        <dbReference type="Pfam" id="PF01370"/>
    </source>
</evidence>
<dbReference type="Gene3D" id="3.40.50.720">
    <property type="entry name" value="NAD(P)-binding Rossmann-like Domain"/>
    <property type="match status" value="1"/>
</dbReference>
<gene>
    <name evidence="3" type="ORF">A3C25_05925</name>
</gene>
<feature type="domain" description="NAD-dependent epimerase/dehydratase" evidence="2">
    <location>
        <begin position="7"/>
        <end position="213"/>
    </location>
</feature>
<dbReference type="InterPro" id="IPR001509">
    <property type="entry name" value="Epimerase_deHydtase"/>
</dbReference>